<proteinExistence type="predicted"/>
<accession>A0A931CVZ5</accession>
<dbReference type="AlphaFoldDB" id="A0A931CVZ5"/>
<reference evidence="1" key="1">
    <citation type="submission" date="2020-07" db="EMBL/GenBank/DDBJ databases">
        <title>Severe corrosion of carbon steel in oil field produced water can be linked to methanogenic archaea containing a special type of NiFe hydrogenase.</title>
        <authorList>
            <person name="Lahme S."/>
            <person name="Mand J."/>
            <person name="Longwell J."/>
            <person name="Smith R."/>
            <person name="Enning D."/>
        </authorList>
    </citation>
    <scope>NUCLEOTIDE SEQUENCE</scope>
    <source>
        <strain evidence="1">MIC098Bin6</strain>
    </source>
</reference>
<comment type="caution">
    <text evidence="1">The sequence shown here is derived from an EMBL/GenBank/DDBJ whole genome shotgun (WGS) entry which is preliminary data.</text>
</comment>
<sequence length="157" mass="17964">MPSALSCRVERVLHDWPVFIPLTESELKRLLTDCPSGFDERTAFQKNPLQTSVLTVYIIILYDFNIYEERVMERISVTQAVRQFSDLLNRIFYQGVSVELERGNKVIARISPVSIASSLKVKDLNRMFAELPSLGDDAGVFAKDLEDIRKQIPLEKT</sequence>
<protein>
    <recommendedName>
        <fullName evidence="3">Antitoxin</fullName>
    </recommendedName>
</protein>
<evidence type="ECO:0000313" key="1">
    <source>
        <dbReference type="EMBL" id="MBG0778794.1"/>
    </source>
</evidence>
<gene>
    <name evidence="1" type="ORF">H0S81_02565</name>
</gene>
<organism evidence="1 2">
    <name type="scientific">Desulfotignum balticum</name>
    <dbReference type="NCBI Taxonomy" id="115781"/>
    <lineage>
        <taxon>Bacteria</taxon>
        <taxon>Pseudomonadati</taxon>
        <taxon>Thermodesulfobacteriota</taxon>
        <taxon>Desulfobacteria</taxon>
        <taxon>Desulfobacterales</taxon>
        <taxon>Desulfobacteraceae</taxon>
        <taxon>Desulfotignum</taxon>
    </lineage>
</organism>
<dbReference type="Proteomes" id="UP000706172">
    <property type="component" value="Unassembled WGS sequence"/>
</dbReference>
<evidence type="ECO:0000313" key="2">
    <source>
        <dbReference type="Proteomes" id="UP000706172"/>
    </source>
</evidence>
<evidence type="ECO:0008006" key="3">
    <source>
        <dbReference type="Google" id="ProtNLM"/>
    </source>
</evidence>
<name>A0A931CVZ5_9BACT</name>
<dbReference type="EMBL" id="JACCQK010000110">
    <property type="protein sequence ID" value="MBG0778794.1"/>
    <property type="molecule type" value="Genomic_DNA"/>
</dbReference>